<dbReference type="PANTHER" id="PTHR10519">
    <property type="entry name" value="GABA-B RECEPTOR"/>
    <property type="match status" value="1"/>
</dbReference>
<dbReference type="Proteomes" id="UP001165160">
    <property type="component" value="Unassembled WGS sequence"/>
</dbReference>
<dbReference type="InterPro" id="IPR017978">
    <property type="entry name" value="GPCR_3_C"/>
</dbReference>
<dbReference type="PANTHER" id="PTHR10519:SF20">
    <property type="entry name" value="G-PROTEIN COUPLED RECEPTOR 156-RELATED"/>
    <property type="match status" value="1"/>
</dbReference>
<dbReference type="GO" id="GO:0038039">
    <property type="term" value="C:G protein-coupled receptor heterodimeric complex"/>
    <property type="evidence" value="ECO:0007669"/>
    <property type="project" value="TreeGrafter"/>
</dbReference>
<evidence type="ECO:0000259" key="12">
    <source>
        <dbReference type="PROSITE" id="PS50259"/>
    </source>
</evidence>
<evidence type="ECO:0000313" key="13">
    <source>
        <dbReference type="EMBL" id="GMH98252.1"/>
    </source>
</evidence>
<keyword evidence="5 10" id="KW-0472">Membrane</keyword>
<evidence type="ECO:0000256" key="10">
    <source>
        <dbReference type="SAM" id="Phobius"/>
    </source>
</evidence>
<dbReference type="InterPro" id="IPR002455">
    <property type="entry name" value="GPCR3_GABA-B"/>
</dbReference>
<keyword evidence="11" id="KW-0732">Signal</keyword>
<dbReference type="PROSITE" id="PS50259">
    <property type="entry name" value="G_PROTEIN_RECEP_F3_4"/>
    <property type="match status" value="1"/>
</dbReference>
<evidence type="ECO:0000256" key="8">
    <source>
        <dbReference type="ARBA" id="ARBA00023224"/>
    </source>
</evidence>
<feature type="transmembrane region" description="Helical" evidence="10">
    <location>
        <begin position="694"/>
        <end position="711"/>
    </location>
</feature>
<name>A0A9W7F1M6_9STRA</name>
<feature type="domain" description="G-protein coupled receptors family 3 profile" evidence="12">
    <location>
        <begin position="519"/>
        <end position="724"/>
    </location>
</feature>
<evidence type="ECO:0000256" key="4">
    <source>
        <dbReference type="ARBA" id="ARBA00023040"/>
    </source>
</evidence>
<organism evidence="13 14">
    <name type="scientific">Triparma verrucosa</name>
    <dbReference type="NCBI Taxonomy" id="1606542"/>
    <lineage>
        <taxon>Eukaryota</taxon>
        <taxon>Sar</taxon>
        <taxon>Stramenopiles</taxon>
        <taxon>Ochrophyta</taxon>
        <taxon>Bolidophyceae</taxon>
        <taxon>Parmales</taxon>
        <taxon>Triparmaceae</taxon>
        <taxon>Triparma</taxon>
    </lineage>
</organism>
<evidence type="ECO:0000256" key="5">
    <source>
        <dbReference type="ARBA" id="ARBA00023136"/>
    </source>
</evidence>
<feature type="region of interest" description="Disordered" evidence="9">
    <location>
        <begin position="722"/>
        <end position="758"/>
    </location>
</feature>
<dbReference type="GO" id="GO:0007214">
    <property type="term" value="P:gamma-aminobutyric acid signaling pathway"/>
    <property type="evidence" value="ECO:0007669"/>
    <property type="project" value="TreeGrafter"/>
</dbReference>
<dbReference type="AlphaFoldDB" id="A0A9W7F1M6"/>
<keyword evidence="4" id="KW-0297">G-protein coupled receptor</keyword>
<evidence type="ECO:0000256" key="9">
    <source>
        <dbReference type="SAM" id="MobiDB-lite"/>
    </source>
</evidence>
<dbReference type="PRINTS" id="PR01176">
    <property type="entry name" value="GABABRECEPTR"/>
</dbReference>
<dbReference type="Pfam" id="PF00003">
    <property type="entry name" value="7tm_3"/>
    <property type="match status" value="1"/>
</dbReference>
<keyword evidence="8" id="KW-0807">Transducer</keyword>
<feature type="transmembrane region" description="Helical" evidence="10">
    <location>
        <begin position="478"/>
        <end position="499"/>
    </location>
</feature>
<keyword evidence="2 10" id="KW-0812">Transmembrane</keyword>
<dbReference type="Gene3D" id="3.40.50.2300">
    <property type="match status" value="2"/>
</dbReference>
<dbReference type="InterPro" id="IPR001828">
    <property type="entry name" value="ANF_lig-bd_rcpt"/>
</dbReference>
<keyword evidence="7" id="KW-0325">Glycoprotein</keyword>
<proteinExistence type="predicted"/>
<evidence type="ECO:0000256" key="7">
    <source>
        <dbReference type="ARBA" id="ARBA00023180"/>
    </source>
</evidence>
<comment type="caution">
    <text evidence="13">The sequence shown here is derived from an EMBL/GenBank/DDBJ whole genome shotgun (WGS) entry which is preliminary data.</text>
</comment>
<keyword evidence="3 10" id="KW-1133">Transmembrane helix</keyword>
<evidence type="ECO:0000313" key="14">
    <source>
        <dbReference type="Proteomes" id="UP001165160"/>
    </source>
</evidence>
<dbReference type="GO" id="GO:0004965">
    <property type="term" value="F:G protein-coupled GABA receptor activity"/>
    <property type="evidence" value="ECO:0007669"/>
    <property type="project" value="InterPro"/>
</dbReference>
<dbReference type="InterPro" id="IPR028082">
    <property type="entry name" value="Peripla_BP_I"/>
</dbReference>
<feature type="chain" id="PRO_5040728751" description="G-protein coupled receptors family 3 profile domain-containing protein" evidence="11">
    <location>
        <begin position="21"/>
        <end position="758"/>
    </location>
</feature>
<dbReference type="PRINTS" id="PR00248">
    <property type="entry name" value="GPCRMGR"/>
</dbReference>
<protein>
    <recommendedName>
        <fullName evidence="12">G-protein coupled receptors family 3 profile domain-containing protein</fullName>
    </recommendedName>
</protein>
<feature type="compositionally biased region" description="Basic and acidic residues" evidence="9">
    <location>
        <begin position="745"/>
        <end position="758"/>
    </location>
</feature>
<comment type="subcellular location">
    <subcellularLocation>
        <location evidence="1">Membrane</location>
        <topology evidence="1">Multi-pass membrane protein</topology>
    </subcellularLocation>
</comment>
<feature type="transmembrane region" description="Helical" evidence="10">
    <location>
        <begin position="618"/>
        <end position="640"/>
    </location>
</feature>
<feature type="signal peptide" evidence="11">
    <location>
        <begin position="1"/>
        <end position="20"/>
    </location>
</feature>
<dbReference type="SUPFAM" id="SSF53822">
    <property type="entry name" value="Periplasmic binding protein-like I"/>
    <property type="match status" value="1"/>
</dbReference>
<dbReference type="CDD" id="cd15047">
    <property type="entry name" value="7tmC_GABA-B-like"/>
    <property type="match status" value="1"/>
</dbReference>
<evidence type="ECO:0000256" key="6">
    <source>
        <dbReference type="ARBA" id="ARBA00023170"/>
    </source>
</evidence>
<dbReference type="EMBL" id="BRXX01000213">
    <property type="protein sequence ID" value="GMH98252.1"/>
    <property type="molecule type" value="Genomic_DNA"/>
</dbReference>
<dbReference type="Pfam" id="PF01094">
    <property type="entry name" value="ANF_receptor"/>
    <property type="match status" value="1"/>
</dbReference>
<evidence type="ECO:0000256" key="3">
    <source>
        <dbReference type="ARBA" id="ARBA00022989"/>
    </source>
</evidence>
<dbReference type="InterPro" id="IPR000337">
    <property type="entry name" value="GPCR_3"/>
</dbReference>
<feature type="transmembrane region" description="Helical" evidence="10">
    <location>
        <begin position="652"/>
        <end position="674"/>
    </location>
</feature>
<feature type="transmembrane region" description="Helical" evidence="10">
    <location>
        <begin position="563"/>
        <end position="581"/>
    </location>
</feature>
<accession>A0A9W7F1M6</accession>
<gene>
    <name evidence="13" type="ORF">TrVE_jg14281</name>
</gene>
<sequence length="758" mass="82223">MKLPTLLAFCCPILVASVTQVNVALMQRLTDLREQAGEQVLSDAWRSVAIGSLLGVKDFNERNDRYIPELSGYASCDVELSPTMYDTGSNARGSIIAYRAARQDAEDGGYDLHAMVGAARSDASKPMATLAGIDGIPQVSYWSTSDAFDQQKSTYPYFARTIPADSAVAKAAAQLFASYGHKYVGIAFVQDAYGEAYKDAFVTFATELGIEVSTQGFAGGSEVAVKAAIDNFALERLQVGIAIIFGNDFDRFFEYATEKGLCGPGTLWILSEATGNGEVLAKTGDLQVAANGMGRLLSQGGVPGNPKYDAFAADWQHFDSQASLVSYIESNFFSYTADAGSSHPDGTDLSQLASDFFATVSPDDVATYAYDAAMTVASSGNYMMYNFKVNDGTTSVDAVGSWTEAGGWAWTTPFRFSDDTILPPPAIKVPDHEKNFLGSGLVSVGNTLVVANYILAITLGVLTFLDRKHKVIRCSQPMFLYMVLFGCMVSTTTIFFMGIDDNTPDLTDQEAIDYASKYCMLVPAFYSVGFVFSFSALFAKITRIVKIFNNKKLSRVTITAWDMIKPIAVLLAIDVIILVLWGSDEDAKLTWQRIPDLEIKGYPVESTGTCTSANPWPYLGPIVAIHFSVLLFGNIMCYKARNAGTAFSESKYVFIAMVSNLQIMALGLPLLFMVSENPVSNYFIRSGIIFMNDVGVMLLIFAPKLMLVYFGSEEDLQMATMTQTSNGTSSGGSGKTSTSDGDRDDDSRRDTEPKPTTP</sequence>
<keyword evidence="6" id="KW-0675">Receptor</keyword>
<evidence type="ECO:0000256" key="11">
    <source>
        <dbReference type="SAM" id="SignalP"/>
    </source>
</evidence>
<keyword evidence="14" id="KW-1185">Reference proteome</keyword>
<evidence type="ECO:0000256" key="2">
    <source>
        <dbReference type="ARBA" id="ARBA00022692"/>
    </source>
</evidence>
<feature type="transmembrane region" description="Helical" evidence="10">
    <location>
        <begin position="444"/>
        <end position="466"/>
    </location>
</feature>
<evidence type="ECO:0000256" key="1">
    <source>
        <dbReference type="ARBA" id="ARBA00004141"/>
    </source>
</evidence>
<reference evidence="14" key="1">
    <citation type="journal article" date="2023" name="Commun. Biol.">
        <title>Genome analysis of Parmales, the sister group of diatoms, reveals the evolutionary specialization of diatoms from phago-mixotrophs to photoautotrophs.</title>
        <authorList>
            <person name="Ban H."/>
            <person name="Sato S."/>
            <person name="Yoshikawa S."/>
            <person name="Yamada K."/>
            <person name="Nakamura Y."/>
            <person name="Ichinomiya M."/>
            <person name="Sato N."/>
            <person name="Blanc-Mathieu R."/>
            <person name="Endo H."/>
            <person name="Kuwata A."/>
            <person name="Ogata H."/>
        </authorList>
    </citation>
    <scope>NUCLEOTIDE SEQUENCE [LARGE SCALE GENOMIC DNA]</scope>
    <source>
        <strain evidence="14">NIES 3699</strain>
    </source>
</reference>
<feature type="transmembrane region" description="Helical" evidence="10">
    <location>
        <begin position="524"/>
        <end position="542"/>
    </location>
</feature>